<dbReference type="GO" id="GO:0030145">
    <property type="term" value="F:manganese ion binding"/>
    <property type="evidence" value="ECO:0007669"/>
    <property type="project" value="InterPro"/>
</dbReference>
<evidence type="ECO:0000256" key="5">
    <source>
        <dbReference type="ARBA" id="ARBA00022670"/>
    </source>
</evidence>
<dbReference type="PANTHER" id="PTHR43226">
    <property type="entry name" value="XAA-PRO AMINOPEPTIDASE 3"/>
    <property type="match status" value="1"/>
</dbReference>
<reference evidence="12" key="1">
    <citation type="journal article" date="2020" name="mSystems">
        <title>Genome- and Community-Level Interaction Insights into Carbon Utilization and Element Cycling Functions of Hydrothermarchaeota in Hydrothermal Sediment.</title>
        <authorList>
            <person name="Zhou Z."/>
            <person name="Liu Y."/>
            <person name="Xu W."/>
            <person name="Pan J."/>
            <person name="Luo Z.H."/>
            <person name="Li M."/>
        </authorList>
    </citation>
    <scope>NUCLEOTIDE SEQUENCE [LARGE SCALE GENOMIC DNA]</scope>
    <source>
        <strain evidence="12">SpSt-477</strain>
    </source>
</reference>
<dbReference type="InterPro" id="IPR007865">
    <property type="entry name" value="Aminopep_P_N"/>
</dbReference>
<dbReference type="InterPro" id="IPR036005">
    <property type="entry name" value="Creatinase/aminopeptidase-like"/>
</dbReference>
<name>A0A7C4VQR7_9BACT</name>
<keyword evidence="7" id="KW-0378">Hydrolase</keyword>
<evidence type="ECO:0000256" key="8">
    <source>
        <dbReference type="ARBA" id="ARBA00023049"/>
    </source>
</evidence>
<dbReference type="SMART" id="SM01011">
    <property type="entry name" value="AMP_N"/>
    <property type="match status" value="1"/>
</dbReference>
<dbReference type="CDD" id="cd01087">
    <property type="entry name" value="Prolidase"/>
    <property type="match status" value="1"/>
</dbReference>
<proteinExistence type="inferred from homology"/>
<accession>A0A7C4VQR7</accession>
<dbReference type="PROSITE" id="PS00491">
    <property type="entry name" value="PROLINE_PEPTIDASE"/>
    <property type="match status" value="1"/>
</dbReference>
<comment type="caution">
    <text evidence="12">The sequence shown here is derived from an EMBL/GenBank/DDBJ whole genome shotgun (WGS) entry which is preliminary data.</text>
</comment>
<evidence type="ECO:0000256" key="1">
    <source>
        <dbReference type="ARBA" id="ARBA00001424"/>
    </source>
</evidence>
<gene>
    <name evidence="12" type="ORF">ENS29_11905</name>
</gene>
<evidence type="ECO:0000313" key="12">
    <source>
        <dbReference type="EMBL" id="HGU33549.1"/>
    </source>
</evidence>
<dbReference type="Pfam" id="PF00557">
    <property type="entry name" value="Peptidase_M24"/>
    <property type="match status" value="1"/>
</dbReference>
<dbReference type="AlphaFoldDB" id="A0A7C4VQR7"/>
<dbReference type="InterPro" id="IPR052433">
    <property type="entry name" value="X-Pro_dipept-like"/>
</dbReference>
<dbReference type="GO" id="GO:0070006">
    <property type="term" value="F:metalloaminopeptidase activity"/>
    <property type="evidence" value="ECO:0007669"/>
    <property type="project" value="InterPro"/>
</dbReference>
<dbReference type="InterPro" id="IPR001131">
    <property type="entry name" value="Peptidase_M24B_aminopep-P_CS"/>
</dbReference>
<dbReference type="GO" id="GO:0006508">
    <property type="term" value="P:proteolysis"/>
    <property type="evidence" value="ECO:0007669"/>
    <property type="project" value="UniProtKB-KW"/>
</dbReference>
<dbReference type="InterPro" id="IPR000994">
    <property type="entry name" value="Pept_M24"/>
</dbReference>
<dbReference type="EMBL" id="DSUH01000272">
    <property type="protein sequence ID" value="HGU33549.1"/>
    <property type="molecule type" value="Genomic_DNA"/>
</dbReference>
<protein>
    <recommendedName>
        <fullName evidence="4">Xaa-Pro aminopeptidase</fullName>
        <ecNumber evidence="4">3.4.11.9</ecNumber>
    </recommendedName>
</protein>
<dbReference type="PANTHER" id="PTHR43226:SF4">
    <property type="entry name" value="XAA-PRO AMINOPEPTIDASE 3"/>
    <property type="match status" value="1"/>
</dbReference>
<evidence type="ECO:0000256" key="6">
    <source>
        <dbReference type="ARBA" id="ARBA00022723"/>
    </source>
</evidence>
<keyword evidence="8" id="KW-0482">Metalloprotease</keyword>
<evidence type="ECO:0000256" key="10">
    <source>
        <dbReference type="RuleBase" id="RU000590"/>
    </source>
</evidence>
<feature type="domain" description="Aminopeptidase P N-terminal" evidence="11">
    <location>
        <begin position="6"/>
        <end position="142"/>
    </location>
</feature>
<comment type="catalytic activity">
    <reaction evidence="1">
        <text>Release of any N-terminal amino acid, including proline, that is linked to proline, even from a dipeptide or tripeptide.</text>
        <dbReference type="EC" id="3.4.11.9"/>
    </reaction>
</comment>
<keyword evidence="9" id="KW-0464">Manganese</keyword>
<comment type="cofactor">
    <cofactor evidence="2">
        <name>Mn(2+)</name>
        <dbReference type="ChEBI" id="CHEBI:29035"/>
    </cofactor>
</comment>
<comment type="similarity">
    <text evidence="3 10">Belongs to the peptidase M24B family.</text>
</comment>
<dbReference type="Gene3D" id="3.90.230.10">
    <property type="entry name" value="Creatinase/methionine aminopeptidase superfamily"/>
    <property type="match status" value="1"/>
</dbReference>
<evidence type="ECO:0000256" key="4">
    <source>
        <dbReference type="ARBA" id="ARBA00012574"/>
    </source>
</evidence>
<organism evidence="12">
    <name type="scientific">Desulfatirhabdium butyrativorans</name>
    <dbReference type="NCBI Taxonomy" id="340467"/>
    <lineage>
        <taxon>Bacteria</taxon>
        <taxon>Pseudomonadati</taxon>
        <taxon>Thermodesulfobacteriota</taxon>
        <taxon>Desulfobacteria</taxon>
        <taxon>Desulfobacterales</taxon>
        <taxon>Desulfatirhabdiaceae</taxon>
        <taxon>Desulfatirhabdium</taxon>
    </lineage>
</organism>
<dbReference type="Gene3D" id="3.40.350.10">
    <property type="entry name" value="Creatinase/prolidase N-terminal domain"/>
    <property type="match status" value="1"/>
</dbReference>
<sequence length="433" mass="49701">MRYTPPPAELFIQNRNRLAPRLKPGSIAVVNANDIMPTNADGVRSFVQNADLFYLTGIDQEETILLLFPDAPEPKFREILFIRETNERLVTWQGPQLSQEEASRLSGIFSIRWTHEFESVFRQLVVEAEHIYLNTNEHVRAEPVVESRDMRFIQWCKQHYPLHRYERLAPILQDLRVVKSEPEMVLIREACRLGAEAFRRMVHAVRPGVWEYEIEAELHYALLRNRSKGPSFLPIIASGPNTCILHYEKNDRQCRAGELILMDFGAEYANYASDITRTVPVDGRFTPRQRAVYEAVLRIHDEAMRRMVPGNTMPRLMEEVGTLVESELITLGLLDEEAVRNQKPDAPLYKQYFMHGISHHLGIAVHDVGSRYQPFAPGMVLTCEPGIYIREEGIGIRLENDVLITENGPVNLTADIPIEPDAVEAMMQRGEDF</sequence>
<dbReference type="InterPro" id="IPR029149">
    <property type="entry name" value="Creatin/AminoP/Spt16_N"/>
</dbReference>
<evidence type="ECO:0000256" key="2">
    <source>
        <dbReference type="ARBA" id="ARBA00001936"/>
    </source>
</evidence>
<dbReference type="Pfam" id="PF05195">
    <property type="entry name" value="AMP_N"/>
    <property type="match status" value="1"/>
</dbReference>
<evidence type="ECO:0000256" key="3">
    <source>
        <dbReference type="ARBA" id="ARBA00008766"/>
    </source>
</evidence>
<dbReference type="EC" id="3.4.11.9" evidence="4"/>
<keyword evidence="5" id="KW-0645">Protease</keyword>
<evidence type="ECO:0000259" key="11">
    <source>
        <dbReference type="SMART" id="SM01011"/>
    </source>
</evidence>
<keyword evidence="6 10" id="KW-0479">Metal-binding</keyword>
<dbReference type="SUPFAM" id="SSF55920">
    <property type="entry name" value="Creatinase/aminopeptidase"/>
    <property type="match status" value="1"/>
</dbReference>
<evidence type="ECO:0000256" key="9">
    <source>
        <dbReference type="ARBA" id="ARBA00023211"/>
    </source>
</evidence>
<dbReference type="SUPFAM" id="SSF53092">
    <property type="entry name" value="Creatinase/prolidase N-terminal domain"/>
    <property type="match status" value="1"/>
</dbReference>
<evidence type="ECO:0000256" key="7">
    <source>
        <dbReference type="ARBA" id="ARBA00022801"/>
    </source>
</evidence>